<proteinExistence type="predicted"/>
<reference evidence="1 2" key="1">
    <citation type="submission" date="2018-06" db="EMBL/GenBank/DDBJ databases">
        <title>Extensive metabolic versatility and redundancy in microbially diverse, dynamic hydrothermal sediments.</title>
        <authorList>
            <person name="Dombrowski N."/>
            <person name="Teske A."/>
            <person name="Baker B.J."/>
        </authorList>
    </citation>
    <scope>NUCLEOTIDE SEQUENCE [LARGE SCALE GENOMIC DNA]</scope>
    <source>
        <strain evidence="1">B66_G16</strain>
    </source>
</reference>
<accession>A0A497ELH8</accession>
<name>A0A497ELH8_9CREN</name>
<protein>
    <submittedName>
        <fullName evidence="1">Uncharacterized protein</fullName>
    </submittedName>
</protein>
<evidence type="ECO:0000313" key="2">
    <source>
        <dbReference type="Proteomes" id="UP000278475"/>
    </source>
</evidence>
<gene>
    <name evidence="1" type="ORF">DRJ31_08320</name>
</gene>
<dbReference type="AlphaFoldDB" id="A0A497ELH8"/>
<organism evidence="1 2">
    <name type="scientific">Thermoproteota archaeon</name>
    <dbReference type="NCBI Taxonomy" id="2056631"/>
    <lineage>
        <taxon>Archaea</taxon>
        <taxon>Thermoproteota</taxon>
    </lineage>
</organism>
<evidence type="ECO:0000313" key="1">
    <source>
        <dbReference type="EMBL" id="RLE47786.1"/>
    </source>
</evidence>
<dbReference type="EMBL" id="QMQV01000106">
    <property type="protein sequence ID" value="RLE47786.1"/>
    <property type="molecule type" value="Genomic_DNA"/>
</dbReference>
<dbReference type="Proteomes" id="UP000278475">
    <property type="component" value="Unassembled WGS sequence"/>
</dbReference>
<sequence length="61" mass="7114">MPWEERWREPVEVRLRAKGPVEVCDIMGNEKLIRHERGWVRLSLTGSPIFVKGVLLPPPRP</sequence>
<comment type="caution">
    <text evidence="1">The sequence shown here is derived from an EMBL/GenBank/DDBJ whole genome shotgun (WGS) entry which is preliminary data.</text>
</comment>